<dbReference type="InterPro" id="IPR050330">
    <property type="entry name" value="Bact_OuterMem_StrucFunc"/>
</dbReference>
<feature type="signal peptide" evidence="3">
    <location>
        <begin position="1"/>
        <end position="21"/>
    </location>
</feature>
<evidence type="ECO:0000256" key="1">
    <source>
        <dbReference type="PROSITE-ProRule" id="PRU00473"/>
    </source>
</evidence>
<evidence type="ECO:0000256" key="2">
    <source>
        <dbReference type="SAM" id="Coils"/>
    </source>
</evidence>
<name>A0A6N2VDD4_9BACE</name>
<dbReference type="EMBL" id="CACRSZ010000053">
    <property type="protein sequence ID" value="VYT28625.1"/>
    <property type="molecule type" value="Genomic_DNA"/>
</dbReference>
<dbReference type="SUPFAM" id="SSF103088">
    <property type="entry name" value="OmpA-like"/>
    <property type="match status" value="1"/>
</dbReference>
<evidence type="ECO:0000259" key="4">
    <source>
        <dbReference type="PROSITE" id="PS51123"/>
    </source>
</evidence>
<dbReference type="CDD" id="cd07185">
    <property type="entry name" value="OmpA_C-like"/>
    <property type="match status" value="1"/>
</dbReference>
<reference evidence="5" key="1">
    <citation type="submission" date="2019-11" db="EMBL/GenBank/DDBJ databases">
        <authorList>
            <person name="Feng L."/>
        </authorList>
    </citation>
    <scope>NUCLEOTIDE SEQUENCE</scope>
    <source>
        <strain evidence="5">BfaecisLFYP10</strain>
    </source>
</reference>
<proteinExistence type="predicted"/>
<keyword evidence="3" id="KW-0732">Signal</keyword>
<feature type="coiled-coil region" evidence="2">
    <location>
        <begin position="81"/>
        <end position="125"/>
    </location>
</feature>
<dbReference type="PANTHER" id="PTHR30329:SF21">
    <property type="entry name" value="LIPOPROTEIN YIAD-RELATED"/>
    <property type="match status" value="1"/>
</dbReference>
<feature type="chain" id="PRO_5026732983" evidence="3">
    <location>
        <begin position="22"/>
        <end position="283"/>
    </location>
</feature>
<keyword evidence="1" id="KW-0472">Membrane</keyword>
<dbReference type="AlphaFoldDB" id="A0A6N2VDD4"/>
<protein>
    <submittedName>
        <fullName evidence="5">Motility protein B</fullName>
    </submittedName>
</protein>
<dbReference type="InterPro" id="IPR036737">
    <property type="entry name" value="OmpA-like_sf"/>
</dbReference>
<dbReference type="PANTHER" id="PTHR30329">
    <property type="entry name" value="STATOR ELEMENT OF FLAGELLAR MOTOR COMPLEX"/>
    <property type="match status" value="1"/>
</dbReference>
<sequence length="283" mass="32086">MKKIALFALLTLLLCTSCVTKKKFMMTEAARMASIDSLQSLLTDCRNTGDQMSAQIKKLLRDTTQMGNSIRQYQSMLSTNMTEQEKLNALLSQKKNELSERERTINELQDMINAQNEKVKQLLSSVKDALLGFSTEELTVREKDGKVYVAMSDKLLFQSGSARLDKRGEEALGKLAEVLNKQTDIDVFIEGHTDNKPINTVQFKDNWDLSVIRATSVVRILIKNYGVNPLQIQPSGRGEYMPVDDNETAEGRSKNRRTEIIMAPKLDKLFQITDFRRGKINII</sequence>
<gene>
    <name evidence="5" type="primary">motB</name>
    <name evidence="5" type="ORF">BFLFYP10_02180</name>
</gene>
<evidence type="ECO:0000313" key="5">
    <source>
        <dbReference type="EMBL" id="VYT28625.1"/>
    </source>
</evidence>
<dbReference type="Gene3D" id="3.30.1330.60">
    <property type="entry name" value="OmpA-like domain"/>
    <property type="match status" value="1"/>
</dbReference>
<keyword evidence="2" id="KW-0175">Coiled coil</keyword>
<dbReference type="Pfam" id="PF00691">
    <property type="entry name" value="OmpA"/>
    <property type="match status" value="1"/>
</dbReference>
<dbReference type="RefSeq" id="WP_156730060.1">
    <property type="nucleotide sequence ID" value="NZ_CACRSZ010000053.1"/>
</dbReference>
<accession>A0A6N2VDD4</accession>
<dbReference type="GO" id="GO:0016020">
    <property type="term" value="C:membrane"/>
    <property type="evidence" value="ECO:0007669"/>
    <property type="project" value="UniProtKB-UniRule"/>
</dbReference>
<organism evidence="5">
    <name type="scientific">Bacteroides faecis</name>
    <dbReference type="NCBI Taxonomy" id="674529"/>
    <lineage>
        <taxon>Bacteria</taxon>
        <taxon>Pseudomonadati</taxon>
        <taxon>Bacteroidota</taxon>
        <taxon>Bacteroidia</taxon>
        <taxon>Bacteroidales</taxon>
        <taxon>Bacteroidaceae</taxon>
        <taxon>Bacteroides</taxon>
    </lineage>
</organism>
<dbReference type="PROSITE" id="PS51123">
    <property type="entry name" value="OMPA_2"/>
    <property type="match status" value="1"/>
</dbReference>
<feature type="domain" description="OmpA-like" evidence="4">
    <location>
        <begin position="144"/>
        <end position="266"/>
    </location>
</feature>
<evidence type="ECO:0000256" key="3">
    <source>
        <dbReference type="SAM" id="SignalP"/>
    </source>
</evidence>
<dbReference type="InterPro" id="IPR006665">
    <property type="entry name" value="OmpA-like"/>
</dbReference>